<comment type="subcellular location">
    <subcellularLocation>
        <location evidence="1">Membrane</location>
        <topology evidence="1">Multi-pass membrane protein</topology>
    </subcellularLocation>
</comment>
<dbReference type="KEGG" id="cad:Curi_c29190"/>
<dbReference type="Pfam" id="PF01226">
    <property type="entry name" value="Form_Nir_trans"/>
    <property type="match status" value="1"/>
</dbReference>
<proteinExistence type="predicted"/>
<evidence type="ECO:0000313" key="6">
    <source>
        <dbReference type="EMBL" id="AFS79885.1"/>
    </source>
</evidence>
<dbReference type="STRING" id="1128398.Curi_c29190"/>
<dbReference type="EMBL" id="CP003326">
    <property type="protein sequence ID" value="AFS79885.1"/>
    <property type="molecule type" value="Genomic_DNA"/>
</dbReference>
<evidence type="ECO:0000313" key="7">
    <source>
        <dbReference type="Proteomes" id="UP000006094"/>
    </source>
</evidence>
<dbReference type="HOGENOM" id="CLU_036896_2_1_9"/>
<reference evidence="6 7" key="1">
    <citation type="journal article" date="2012" name="PLoS ONE">
        <title>The purine-utilizing bacterium Clostridium acidurici 9a: a genome-guided metabolic reconsideration.</title>
        <authorList>
            <person name="Hartwich K."/>
            <person name="Poehlein A."/>
            <person name="Daniel R."/>
        </authorList>
    </citation>
    <scope>NUCLEOTIDE SEQUENCE [LARGE SCALE GENOMIC DNA]</scope>
    <source>
        <strain evidence="7">ATCC 7906 / DSM 604 / BCRC 14475 / CIP 104303 / KCTC 5404 / NCIMB 10678 / 9a</strain>
    </source>
</reference>
<dbReference type="eggNOG" id="COG2116">
    <property type="taxonomic scope" value="Bacteria"/>
</dbReference>
<evidence type="ECO:0000256" key="2">
    <source>
        <dbReference type="ARBA" id="ARBA00022692"/>
    </source>
</evidence>
<evidence type="ECO:0000256" key="4">
    <source>
        <dbReference type="ARBA" id="ARBA00023136"/>
    </source>
</evidence>
<accession>K0B4S9</accession>
<evidence type="ECO:0000256" key="3">
    <source>
        <dbReference type="ARBA" id="ARBA00022989"/>
    </source>
</evidence>
<feature type="transmembrane region" description="Helical" evidence="5">
    <location>
        <begin position="126"/>
        <end position="151"/>
    </location>
</feature>
<sequence>MFDKTSSSTSTSFRRGNKSIYGETVDKVSTAAKIKSRKINYSKGRFVALSMFGGVFVGFGVMLASAIGGYLDRVNPSLGIIGAGLVFGVGLSFVFMAGGELSTSNSLIVTIGFLDKRITLKDSLRIFVYSFIGNFAGSLIFAILLATSGIIKGPVAEQVLKVSSVKMTTPFLQLIMRGIICNIIICSTAWSINRISDNISRIVMGFWCSFAFVASGLENSVANMTLLPTALMVIRDVDISIQGLVRNILYSTIGNFIGGSIFVGLPYWYIASRKNIYNKN</sequence>
<keyword evidence="2 5" id="KW-0812">Transmembrane</keyword>
<dbReference type="Proteomes" id="UP000006094">
    <property type="component" value="Chromosome"/>
</dbReference>
<keyword evidence="7" id="KW-1185">Reference proteome</keyword>
<feature type="transmembrane region" description="Helical" evidence="5">
    <location>
        <begin position="77"/>
        <end position="97"/>
    </location>
</feature>
<protein>
    <submittedName>
        <fullName evidence="6">Formate/nitrate transporter NirC</fullName>
    </submittedName>
</protein>
<evidence type="ECO:0000256" key="5">
    <source>
        <dbReference type="SAM" id="Phobius"/>
    </source>
</evidence>
<evidence type="ECO:0000256" key="1">
    <source>
        <dbReference type="ARBA" id="ARBA00004141"/>
    </source>
</evidence>
<gene>
    <name evidence="6" type="primary">nirC</name>
    <name evidence="6" type="ordered locus">Curi_c29190</name>
</gene>
<feature type="transmembrane region" description="Helical" evidence="5">
    <location>
        <begin position="248"/>
        <end position="270"/>
    </location>
</feature>
<dbReference type="PATRIC" id="fig|1128398.3.peg.2989"/>
<dbReference type="OrthoDB" id="9786493at2"/>
<dbReference type="RefSeq" id="WP_014969019.1">
    <property type="nucleotide sequence ID" value="NC_018664.1"/>
</dbReference>
<dbReference type="AlphaFoldDB" id="K0B4S9"/>
<dbReference type="GO" id="GO:0005886">
    <property type="term" value="C:plasma membrane"/>
    <property type="evidence" value="ECO:0007669"/>
    <property type="project" value="TreeGrafter"/>
</dbReference>
<dbReference type="InterPro" id="IPR023271">
    <property type="entry name" value="Aquaporin-like"/>
</dbReference>
<keyword evidence="4 5" id="KW-0472">Membrane</keyword>
<dbReference type="GO" id="GO:0015499">
    <property type="term" value="F:formate transmembrane transporter activity"/>
    <property type="evidence" value="ECO:0007669"/>
    <property type="project" value="TreeGrafter"/>
</dbReference>
<dbReference type="PANTHER" id="PTHR30520:SF8">
    <property type="entry name" value="NITRITE TRANSPORTER NIRC"/>
    <property type="match status" value="1"/>
</dbReference>
<keyword evidence="3 5" id="KW-1133">Transmembrane helix</keyword>
<name>K0B4S9_GOTA9</name>
<dbReference type="InterPro" id="IPR000292">
    <property type="entry name" value="For/NO2_transpt"/>
</dbReference>
<organism evidence="6 7">
    <name type="scientific">Gottschalkia acidurici (strain ATCC 7906 / DSM 604 / BCRC 14475 / CIP 104303 / KCTC 5404 / NCIMB 10678 / 9a)</name>
    <name type="common">Clostridium acidurici</name>
    <dbReference type="NCBI Taxonomy" id="1128398"/>
    <lineage>
        <taxon>Bacteria</taxon>
        <taxon>Bacillati</taxon>
        <taxon>Bacillota</taxon>
        <taxon>Tissierellia</taxon>
        <taxon>Tissierellales</taxon>
        <taxon>Gottschalkiaceae</taxon>
        <taxon>Gottschalkia</taxon>
    </lineage>
</organism>
<feature type="transmembrane region" description="Helical" evidence="5">
    <location>
        <begin position="199"/>
        <end position="217"/>
    </location>
</feature>
<dbReference type="Gene3D" id="1.20.1080.10">
    <property type="entry name" value="Glycerol uptake facilitator protein"/>
    <property type="match status" value="1"/>
</dbReference>
<feature type="transmembrane region" description="Helical" evidence="5">
    <location>
        <begin position="171"/>
        <end position="192"/>
    </location>
</feature>
<feature type="transmembrane region" description="Helical" evidence="5">
    <location>
        <begin position="46"/>
        <end position="71"/>
    </location>
</feature>
<dbReference type="PANTHER" id="PTHR30520">
    <property type="entry name" value="FORMATE TRANSPORTER-RELATED"/>
    <property type="match status" value="1"/>
</dbReference>